<keyword evidence="4 10" id="KW-0067">ATP-binding</keyword>
<dbReference type="Gene3D" id="1.20.1560.10">
    <property type="entry name" value="ABC transporter type 1, transmembrane domain"/>
    <property type="match status" value="1"/>
</dbReference>
<dbReference type="InterPro" id="IPR003439">
    <property type="entry name" value="ABC_transporter-like_ATP-bd"/>
</dbReference>
<evidence type="ECO:0000259" key="8">
    <source>
        <dbReference type="PROSITE" id="PS50893"/>
    </source>
</evidence>
<dbReference type="PROSITE" id="PS50929">
    <property type="entry name" value="ABC_TM1F"/>
    <property type="match status" value="1"/>
</dbReference>
<dbReference type="CDD" id="cd18584">
    <property type="entry name" value="ABC_6TM_AarD_CydD"/>
    <property type="match status" value="1"/>
</dbReference>
<evidence type="ECO:0000256" key="1">
    <source>
        <dbReference type="ARBA" id="ARBA00004651"/>
    </source>
</evidence>
<evidence type="ECO:0000256" key="4">
    <source>
        <dbReference type="ARBA" id="ARBA00022840"/>
    </source>
</evidence>
<dbReference type="GO" id="GO:0005524">
    <property type="term" value="F:ATP binding"/>
    <property type="evidence" value="ECO:0007669"/>
    <property type="project" value="UniProtKB-KW"/>
</dbReference>
<dbReference type="InterPro" id="IPR014216">
    <property type="entry name" value="ABC_transptr_CydD"/>
</dbReference>
<dbReference type="GO" id="GO:0034040">
    <property type="term" value="F:ATPase-coupled lipid transmembrane transporter activity"/>
    <property type="evidence" value="ECO:0007669"/>
    <property type="project" value="TreeGrafter"/>
</dbReference>
<dbReference type="InterPro" id="IPR039421">
    <property type="entry name" value="Type_1_exporter"/>
</dbReference>
<dbReference type="PANTHER" id="PTHR24221">
    <property type="entry name" value="ATP-BINDING CASSETTE SUB-FAMILY B"/>
    <property type="match status" value="1"/>
</dbReference>
<feature type="transmembrane region" description="Helical" evidence="7">
    <location>
        <begin position="153"/>
        <end position="174"/>
    </location>
</feature>
<feature type="transmembrane region" description="Helical" evidence="7">
    <location>
        <begin position="232"/>
        <end position="257"/>
    </location>
</feature>
<dbReference type="GO" id="GO:0140359">
    <property type="term" value="F:ABC-type transporter activity"/>
    <property type="evidence" value="ECO:0007669"/>
    <property type="project" value="InterPro"/>
</dbReference>
<feature type="transmembrane region" description="Helical" evidence="7">
    <location>
        <begin position="12"/>
        <end position="36"/>
    </location>
</feature>
<dbReference type="eggNOG" id="COG4988">
    <property type="taxonomic scope" value="Bacteria"/>
</dbReference>
<dbReference type="InterPro" id="IPR017871">
    <property type="entry name" value="ABC_transporter-like_CS"/>
</dbReference>
<dbReference type="InterPro" id="IPR003593">
    <property type="entry name" value="AAA+_ATPase"/>
</dbReference>
<feature type="domain" description="ABC transmembrane type-1" evidence="9">
    <location>
        <begin position="17"/>
        <end position="295"/>
    </location>
</feature>
<evidence type="ECO:0000256" key="2">
    <source>
        <dbReference type="ARBA" id="ARBA00022692"/>
    </source>
</evidence>
<keyword evidence="6 7" id="KW-0472">Membrane</keyword>
<dbReference type="Pfam" id="PF00005">
    <property type="entry name" value="ABC_tran"/>
    <property type="match status" value="1"/>
</dbReference>
<comment type="subcellular location">
    <subcellularLocation>
        <location evidence="1">Cell membrane</location>
        <topology evidence="1">Multi-pass membrane protein</topology>
    </subcellularLocation>
</comment>
<feature type="domain" description="ABC transporter" evidence="8">
    <location>
        <begin position="329"/>
        <end position="563"/>
    </location>
</feature>
<dbReference type="STRING" id="1385510.GCA_000425205_00356"/>
<dbReference type="Gene3D" id="3.40.50.300">
    <property type="entry name" value="P-loop containing nucleotide triphosphate hydrolases"/>
    <property type="match status" value="1"/>
</dbReference>
<feature type="transmembrane region" description="Helical" evidence="7">
    <location>
        <begin position="48"/>
        <end position="66"/>
    </location>
</feature>
<dbReference type="GO" id="GO:0005886">
    <property type="term" value="C:plasma membrane"/>
    <property type="evidence" value="ECO:0007669"/>
    <property type="project" value="UniProtKB-SubCell"/>
</dbReference>
<dbReference type="SMART" id="SM00382">
    <property type="entry name" value="AAA"/>
    <property type="match status" value="1"/>
</dbReference>
<feature type="transmembrane region" description="Helical" evidence="7">
    <location>
        <begin position="127"/>
        <end position="147"/>
    </location>
</feature>
<dbReference type="GO" id="GO:0016887">
    <property type="term" value="F:ATP hydrolysis activity"/>
    <property type="evidence" value="ECO:0007669"/>
    <property type="project" value="InterPro"/>
</dbReference>
<evidence type="ECO:0000259" key="9">
    <source>
        <dbReference type="PROSITE" id="PS50929"/>
    </source>
</evidence>
<keyword evidence="11" id="KW-1185">Reference proteome</keyword>
<keyword evidence="3" id="KW-0547">Nucleotide-binding</keyword>
<dbReference type="EMBL" id="AVPE01000001">
    <property type="protein sequence ID" value="KGX93740.1"/>
    <property type="molecule type" value="Genomic_DNA"/>
</dbReference>
<evidence type="ECO:0000256" key="3">
    <source>
        <dbReference type="ARBA" id="ARBA00022741"/>
    </source>
</evidence>
<protein>
    <submittedName>
        <fullName evidence="10">Cysteine ABC transporter ATP-binding protein</fullName>
    </submittedName>
</protein>
<keyword evidence="5 7" id="KW-1133">Transmembrane helix</keyword>
<dbReference type="SUPFAM" id="SSF52540">
    <property type="entry name" value="P-loop containing nucleoside triphosphate hydrolases"/>
    <property type="match status" value="1"/>
</dbReference>
<evidence type="ECO:0000256" key="7">
    <source>
        <dbReference type="SAM" id="Phobius"/>
    </source>
</evidence>
<dbReference type="SUPFAM" id="SSF90123">
    <property type="entry name" value="ABC transporter transmembrane region"/>
    <property type="match status" value="1"/>
</dbReference>
<dbReference type="GO" id="GO:0042883">
    <property type="term" value="P:cysteine transport"/>
    <property type="evidence" value="ECO:0007669"/>
    <property type="project" value="InterPro"/>
</dbReference>
<name>A0A0A5GRE3_9BACI</name>
<comment type="caution">
    <text evidence="10">The sequence shown here is derived from an EMBL/GenBank/DDBJ whole genome shotgun (WGS) entry which is preliminary data.</text>
</comment>
<dbReference type="InterPro" id="IPR027417">
    <property type="entry name" value="P-loop_NTPase"/>
</dbReference>
<evidence type="ECO:0000256" key="6">
    <source>
        <dbReference type="ARBA" id="ARBA00023136"/>
    </source>
</evidence>
<dbReference type="PANTHER" id="PTHR24221:SF614">
    <property type="entry name" value="GLUTATHIONE_L-CYSTEINE TRANSPORT SYSTEM ATP-BINDING_PERMEASE PROTEIN CYDC"/>
    <property type="match status" value="1"/>
</dbReference>
<dbReference type="PROSITE" id="PS50893">
    <property type="entry name" value="ABC_TRANSPORTER_2"/>
    <property type="match status" value="1"/>
</dbReference>
<keyword evidence="2 7" id="KW-0812">Transmembrane</keyword>
<reference evidence="10 11" key="1">
    <citation type="submission" date="2013-08" db="EMBL/GenBank/DDBJ databases">
        <authorList>
            <person name="Huang J."/>
            <person name="Wang G."/>
        </authorList>
    </citation>
    <scope>NUCLEOTIDE SEQUENCE [LARGE SCALE GENOMIC DNA]</scope>
    <source>
        <strain evidence="10 11">JSM 076056</strain>
    </source>
</reference>
<gene>
    <name evidence="10" type="ORF">N781_00610</name>
</gene>
<evidence type="ECO:0000313" key="11">
    <source>
        <dbReference type="Proteomes" id="UP000030528"/>
    </source>
</evidence>
<dbReference type="Pfam" id="PF00664">
    <property type="entry name" value="ABC_membrane"/>
    <property type="match status" value="1"/>
</dbReference>
<dbReference type="AlphaFoldDB" id="A0A0A5GRE3"/>
<organism evidence="10 11">
    <name type="scientific">Pontibacillus halophilus JSM 076056 = DSM 19796</name>
    <dbReference type="NCBI Taxonomy" id="1385510"/>
    <lineage>
        <taxon>Bacteria</taxon>
        <taxon>Bacillati</taxon>
        <taxon>Bacillota</taxon>
        <taxon>Bacilli</taxon>
        <taxon>Bacillales</taxon>
        <taxon>Bacillaceae</taxon>
        <taxon>Pontibacillus</taxon>
    </lineage>
</organism>
<accession>A0A0A5GRE3</accession>
<dbReference type="RefSeq" id="WP_026799163.1">
    <property type="nucleotide sequence ID" value="NZ_AULI01000001.1"/>
</dbReference>
<dbReference type="InterPro" id="IPR036640">
    <property type="entry name" value="ABC1_TM_sf"/>
</dbReference>
<evidence type="ECO:0000313" key="10">
    <source>
        <dbReference type="EMBL" id="KGX93740.1"/>
    </source>
</evidence>
<dbReference type="OrthoDB" id="9806127at2"/>
<proteinExistence type="predicted"/>
<evidence type="ECO:0000256" key="5">
    <source>
        <dbReference type="ARBA" id="ARBA00022989"/>
    </source>
</evidence>
<dbReference type="PROSITE" id="PS00211">
    <property type="entry name" value="ABC_TRANSPORTER_1"/>
    <property type="match status" value="1"/>
</dbReference>
<dbReference type="NCBIfam" id="TIGR02857">
    <property type="entry name" value="CydD"/>
    <property type="match status" value="1"/>
</dbReference>
<dbReference type="InterPro" id="IPR011527">
    <property type="entry name" value="ABC1_TM_dom"/>
</dbReference>
<dbReference type="Proteomes" id="UP000030528">
    <property type="component" value="Unassembled WGS sequence"/>
</dbReference>
<sequence>MGKGLAFIKNRKFVWTVLTVMTIGQGIFILCQAQWLSNAITSLFNGQSAYLMIGLVLLSFIGRHGVHVIKTRFVERVAKETADEMRQGLLAKLFKLGPRHAKKAGTGNLATLSVEGVRQYQTYLELFLPKLIALLVFTPMIWFYVISLDVTSGIILLVTFPILIAFMILLGLMAKRKADRQWSSYRVLSNHFVDSIQGLETLKHVGASKRHHKNIEGVSERYRKATMGTLKVAFLSSFAMDFFTMLSVATVAVFLGFRLTEGDLLLGPALTVLILAPEYFSPMRELGTDYHSTLNGQEAGASIQSVLDTPSFQPQPFPEDFTWKDNRAITLTDITVRGDDDQAMLEHVSLTLQGNQKIGVIGESGSGKTALIDLLAGFLETSEGNLSLCGEKLTHLQQEQWQSQLHYIPQHPTILQDSIQKNVRLYSPHASLEEVQHAVKVAGLERWIETLPNGLDEIIGQGGLEISGGQAQRIALARTFLKQRPILLLDEPTSHLDLETEYEIKQQMLPLLEQRLVVFATHRLHWMLHMDAIVVMDEGSIVEVGSHEQLMMKQGAYYRLVCAQMGEAL</sequence>